<dbReference type="Proteomes" id="UP000294576">
    <property type="component" value="Unassembled WGS sequence"/>
</dbReference>
<evidence type="ECO:0000313" key="2">
    <source>
        <dbReference type="Proteomes" id="UP000294576"/>
    </source>
</evidence>
<sequence length="53" mass="5876">MPAVFWNWEDVDPANEVSNQWFVAGLECSGDGVSYPGEMGVGPRSVFQKSKRL</sequence>
<dbReference type="AlphaFoldDB" id="A0A4R3Q2V7"/>
<comment type="caution">
    <text evidence="1">The sequence shown here is derived from an EMBL/GenBank/DDBJ whole genome shotgun (WGS) entry which is preliminary data.</text>
</comment>
<proteinExistence type="predicted"/>
<evidence type="ECO:0000313" key="1">
    <source>
        <dbReference type="EMBL" id="TCU14744.1"/>
    </source>
</evidence>
<gene>
    <name evidence="1" type="ORF">EV132_108114</name>
</gene>
<organism evidence="1 2">
    <name type="scientific">Rhizobium sullae</name>
    <name type="common">Rhizobium hedysari</name>
    <dbReference type="NCBI Taxonomy" id="50338"/>
    <lineage>
        <taxon>Bacteria</taxon>
        <taxon>Pseudomonadati</taxon>
        <taxon>Pseudomonadota</taxon>
        <taxon>Alphaproteobacteria</taxon>
        <taxon>Hyphomicrobiales</taxon>
        <taxon>Rhizobiaceae</taxon>
        <taxon>Rhizobium/Agrobacterium group</taxon>
        <taxon>Rhizobium</taxon>
    </lineage>
</organism>
<accession>A0A4R3Q2V7</accession>
<dbReference type="EMBL" id="SMBH01000008">
    <property type="protein sequence ID" value="TCU14744.1"/>
    <property type="molecule type" value="Genomic_DNA"/>
</dbReference>
<reference evidence="1 2" key="1">
    <citation type="submission" date="2019-03" db="EMBL/GenBank/DDBJ databases">
        <title>Genomic Encyclopedia of Type Strains, Phase IV (KMG-V): Genome sequencing to study the core and pangenomes of soil and plant-associated prokaryotes.</title>
        <authorList>
            <person name="Whitman W."/>
        </authorList>
    </citation>
    <scope>NUCLEOTIDE SEQUENCE [LARGE SCALE GENOMIC DNA]</scope>
    <source>
        <strain evidence="1 2">Hc14</strain>
    </source>
</reference>
<protein>
    <submittedName>
        <fullName evidence="1">Uncharacterized protein</fullName>
    </submittedName>
</protein>
<name>A0A4R3Q2V7_RHISU</name>